<reference evidence="1" key="1">
    <citation type="thesis" date="2021" institute="BYU ScholarsArchive" country="Provo, UT, USA">
        <title>Applications of and Algorithms for Genome Assembly and Genomic Analyses with an Emphasis on Marine Teleosts.</title>
        <authorList>
            <person name="Pickett B.D."/>
        </authorList>
    </citation>
    <scope>NUCLEOTIDE SEQUENCE</scope>
    <source>
        <strain evidence="1">HI-2016</strain>
    </source>
</reference>
<dbReference type="AlphaFoldDB" id="A0A8T2MQJ2"/>
<protein>
    <submittedName>
        <fullName evidence="1">Uncharacterized protein</fullName>
    </submittedName>
</protein>
<keyword evidence="2" id="KW-1185">Reference proteome</keyword>
<gene>
    <name evidence="1" type="ORF">JZ751_004703</name>
</gene>
<evidence type="ECO:0000313" key="1">
    <source>
        <dbReference type="EMBL" id="KAG9329450.1"/>
    </source>
</evidence>
<proteinExistence type="predicted"/>
<name>A0A8T2MQJ2_9TELE</name>
<evidence type="ECO:0000313" key="2">
    <source>
        <dbReference type="Proteomes" id="UP000824540"/>
    </source>
</evidence>
<sequence>WAHEILLLHVPQDVVCDLQRSLTATDLQHLLNYVQSFQLTSERLCKQEWRAAAETAGEW</sequence>
<accession>A0A8T2MQJ2</accession>
<dbReference type="EMBL" id="JAFBMS010001185">
    <property type="protein sequence ID" value="KAG9329450.1"/>
    <property type="molecule type" value="Genomic_DNA"/>
</dbReference>
<feature type="non-terminal residue" evidence="1">
    <location>
        <position position="59"/>
    </location>
</feature>
<dbReference type="Proteomes" id="UP000824540">
    <property type="component" value="Unassembled WGS sequence"/>
</dbReference>
<organism evidence="1 2">
    <name type="scientific">Albula glossodonta</name>
    <name type="common">roundjaw bonefish</name>
    <dbReference type="NCBI Taxonomy" id="121402"/>
    <lineage>
        <taxon>Eukaryota</taxon>
        <taxon>Metazoa</taxon>
        <taxon>Chordata</taxon>
        <taxon>Craniata</taxon>
        <taxon>Vertebrata</taxon>
        <taxon>Euteleostomi</taxon>
        <taxon>Actinopterygii</taxon>
        <taxon>Neopterygii</taxon>
        <taxon>Teleostei</taxon>
        <taxon>Albuliformes</taxon>
        <taxon>Albulidae</taxon>
        <taxon>Albula</taxon>
    </lineage>
</organism>
<comment type="caution">
    <text evidence="1">The sequence shown here is derived from an EMBL/GenBank/DDBJ whole genome shotgun (WGS) entry which is preliminary data.</text>
</comment>